<name>M7TD71_EUTLA</name>
<evidence type="ECO:0000313" key="4">
    <source>
        <dbReference type="Proteomes" id="UP000012174"/>
    </source>
</evidence>
<sequence>MVRSRSLWAISAFTFAALVGAQDYSYPSLNLTQDACSDYPTGYPTEVTVTETEIETETETKTKTETETETETEIKTKTETETETDTETETCTVTVPTTLLNLLYHNNSADHNDNDGNGDRNRDGNVNSNRDGDGNADAVVHDHSANYHHHYSTDHNHSYNDVYDSVPTTVISESTLVTTEYSTSTYTTVSSFTTSVLQTITDTVTGTTTTTDTATITDTFVTVSVSVSISATTDTATATDTITDTTTTELPGTVTTLPGSTQTSLITITQPGTTIVTPTTLPGSTETSLVTITQPGATIITPTTIIVPPVTVTTTVITASSVCAAPSNAPGVPVRQFDPRSDLTWGCKPGTVCSPIKPAGCEVWAAPPDDSYVCDQTRCIESPDFEPVNWSENSTYYYPPTEGYFNLPPGAFGLSYDIFDVEVYVTEVEGGYGHPLTTTISTGNWESQSTITEYPPPSTTTAGYPVTTYGVAARKRSVVLSKRDDTIPSQCFDTCNNAYIEAESVGKSPELCKDGSVFKSDYEDCNACIDANNDSVPIGGRTYPLPQFAHDFSHGSSNHTIYVQFQFQLQLPFHHLNSYLLSDSLSHNVLRVDYFFSVDYFFFILIVHSNQQQHRHHRHYEQRRLYNQCKFEPYVDHQNNIDGWIGKQHCLVNDDNDNNFNFNFNFLDRNPHYLEYFHCALADTNSGEVRGHFAW</sequence>
<proteinExistence type="predicted"/>
<dbReference type="PANTHER" id="PTHR38122">
    <property type="entry name" value="GLYCOPROTEIN X"/>
    <property type="match status" value="1"/>
</dbReference>
<dbReference type="OrthoDB" id="5414836at2759"/>
<feature type="chain" id="PRO_5004085481" evidence="2">
    <location>
        <begin position="22"/>
        <end position="695"/>
    </location>
</feature>
<feature type="region of interest" description="Disordered" evidence="1">
    <location>
        <begin position="51"/>
        <end position="90"/>
    </location>
</feature>
<feature type="compositionally biased region" description="Basic and acidic residues" evidence="1">
    <location>
        <begin position="58"/>
        <end position="80"/>
    </location>
</feature>
<keyword evidence="4" id="KW-1185">Reference proteome</keyword>
<feature type="compositionally biased region" description="Basic and acidic residues" evidence="1">
    <location>
        <begin position="108"/>
        <end position="123"/>
    </location>
</feature>
<dbReference type="AlphaFoldDB" id="M7TD71"/>
<reference evidence="4" key="1">
    <citation type="journal article" date="2013" name="Genome Announc.">
        <title>Draft genome sequence of the grapevine dieback fungus Eutypa lata UCR-EL1.</title>
        <authorList>
            <person name="Blanco-Ulate B."/>
            <person name="Rolshausen P.E."/>
            <person name="Cantu D."/>
        </authorList>
    </citation>
    <scope>NUCLEOTIDE SEQUENCE [LARGE SCALE GENOMIC DNA]</scope>
    <source>
        <strain evidence="4">UCR-EL1</strain>
    </source>
</reference>
<dbReference type="KEGG" id="ela:UCREL1_5143"/>
<evidence type="ECO:0000256" key="2">
    <source>
        <dbReference type="SAM" id="SignalP"/>
    </source>
</evidence>
<feature type="region of interest" description="Disordered" evidence="1">
    <location>
        <begin position="106"/>
        <end position="139"/>
    </location>
</feature>
<accession>M7TD71</accession>
<dbReference type="STRING" id="1287681.M7TD71"/>
<dbReference type="PANTHER" id="PTHR38122:SF1">
    <property type="entry name" value="GLYCOPROTEIN X"/>
    <property type="match status" value="1"/>
</dbReference>
<keyword evidence="2" id="KW-0732">Signal</keyword>
<dbReference type="HOGENOM" id="CLU_396392_0_0_1"/>
<protein>
    <submittedName>
        <fullName evidence="3">Putative glycoprotein x protein</fullName>
    </submittedName>
</protein>
<evidence type="ECO:0000313" key="3">
    <source>
        <dbReference type="EMBL" id="EMR67851.1"/>
    </source>
</evidence>
<feature type="signal peptide" evidence="2">
    <location>
        <begin position="1"/>
        <end position="21"/>
    </location>
</feature>
<organism evidence="3 4">
    <name type="scientific">Eutypa lata (strain UCR-EL1)</name>
    <name type="common">Grapevine dieback disease fungus</name>
    <name type="synonym">Eutypa armeniacae</name>
    <dbReference type="NCBI Taxonomy" id="1287681"/>
    <lineage>
        <taxon>Eukaryota</taxon>
        <taxon>Fungi</taxon>
        <taxon>Dikarya</taxon>
        <taxon>Ascomycota</taxon>
        <taxon>Pezizomycotina</taxon>
        <taxon>Sordariomycetes</taxon>
        <taxon>Xylariomycetidae</taxon>
        <taxon>Xylariales</taxon>
        <taxon>Diatrypaceae</taxon>
        <taxon>Eutypa</taxon>
    </lineage>
</organism>
<gene>
    <name evidence="3" type="ORF">UCREL1_5143</name>
</gene>
<evidence type="ECO:0000256" key="1">
    <source>
        <dbReference type="SAM" id="MobiDB-lite"/>
    </source>
</evidence>
<dbReference type="EMBL" id="KB706337">
    <property type="protein sequence ID" value="EMR67851.1"/>
    <property type="molecule type" value="Genomic_DNA"/>
</dbReference>
<dbReference type="eggNOG" id="ENOG502S2BG">
    <property type="taxonomic scope" value="Eukaryota"/>
</dbReference>
<dbReference type="Proteomes" id="UP000012174">
    <property type="component" value="Unassembled WGS sequence"/>
</dbReference>